<evidence type="ECO:0000313" key="2">
    <source>
        <dbReference type="Proteomes" id="UP001596422"/>
    </source>
</evidence>
<dbReference type="RefSeq" id="WP_379908662.1">
    <property type="nucleotide sequence ID" value="NZ_JBHSWE010000001.1"/>
</dbReference>
<keyword evidence="2" id="KW-1185">Reference proteome</keyword>
<gene>
    <name evidence="1" type="ORF">ACFQDL_08695</name>
</gene>
<comment type="caution">
    <text evidence="1">The sequence shown here is derived from an EMBL/GenBank/DDBJ whole genome shotgun (WGS) entry which is preliminary data.</text>
</comment>
<name>A0ABW1ZY79_9GAMM</name>
<dbReference type="Proteomes" id="UP001596422">
    <property type="component" value="Unassembled WGS sequence"/>
</dbReference>
<accession>A0ABW1ZY79</accession>
<sequence>MDSFREMLHSEYGMQLFQEDCCFLCGSSSADITQEHIFPKWLQKKYNLWTERLTLLNRTLIQYKKLKVPCCSECNNEHLSSIENRIRQAVHAGYEESVSASSLDWYLWAGKIFYSVLRKEMTLLADQKEAGKGPIINEKVMRSFDNLHLFLQAARHKLRFNGQTPYTVLICNLHDLGSGLSYHFKDDFLNFSIAIRMGEVGVIVSFEDAGLIDSTFGRYVEEIRGRKLHPIQFDELYAKVCYQLSLVEYSLKYITSSHTEGKNEAVTSTFAGGPIRKWDQQEFAECLLCHIRPWLRGEVALDSVFVPPDLVSTWMNGPEGEPLLLTREEWGCDAENGS</sequence>
<evidence type="ECO:0000313" key="1">
    <source>
        <dbReference type="EMBL" id="MFC6670153.1"/>
    </source>
</evidence>
<protein>
    <recommendedName>
        <fullName evidence="3">HNH nuclease domain-containing protein</fullName>
    </recommendedName>
</protein>
<dbReference type="EMBL" id="JBHSWE010000001">
    <property type="protein sequence ID" value="MFC6670153.1"/>
    <property type="molecule type" value="Genomic_DNA"/>
</dbReference>
<evidence type="ECO:0008006" key="3">
    <source>
        <dbReference type="Google" id="ProtNLM"/>
    </source>
</evidence>
<organism evidence="1 2">
    <name type="scientific">Marinobacterium aestuariivivens</name>
    <dbReference type="NCBI Taxonomy" id="1698799"/>
    <lineage>
        <taxon>Bacteria</taxon>
        <taxon>Pseudomonadati</taxon>
        <taxon>Pseudomonadota</taxon>
        <taxon>Gammaproteobacteria</taxon>
        <taxon>Oceanospirillales</taxon>
        <taxon>Oceanospirillaceae</taxon>
        <taxon>Marinobacterium</taxon>
    </lineage>
</organism>
<proteinExistence type="predicted"/>
<reference evidence="2" key="1">
    <citation type="journal article" date="2019" name="Int. J. Syst. Evol. Microbiol.">
        <title>The Global Catalogue of Microorganisms (GCM) 10K type strain sequencing project: providing services to taxonomists for standard genome sequencing and annotation.</title>
        <authorList>
            <consortium name="The Broad Institute Genomics Platform"/>
            <consortium name="The Broad Institute Genome Sequencing Center for Infectious Disease"/>
            <person name="Wu L."/>
            <person name="Ma J."/>
        </authorList>
    </citation>
    <scope>NUCLEOTIDE SEQUENCE [LARGE SCALE GENOMIC DNA]</scope>
    <source>
        <strain evidence="2">NBRC 111756</strain>
    </source>
</reference>